<evidence type="ECO:0000256" key="5">
    <source>
        <dbReference type="ARBA" id="ARBA00023228"/>
    </source>
</evidence>
<evidence type="ECO:0000256" key="6">
    <source>
        <dbReference type="ARBA" id="ARBA00032692"/>
    </source>
</evidence>
<evidence type="ECO:0000256" key="2">
    <source>
        <dbReference type="ARBA" id="ARBA00004496"/>
    </source>
</evidence>
<dbReference type="GO" id="GO:0005085">
    <property type="term" value="F:guanyl-nucleotide exchange factor activity"/>
    <property type="evidence" value="ECO:0007669"/>
    <property type="project" value="TreeGrafter"/>
</dbReference>
<comment type="subcellular location">
    <subcellularLocation>
        <location evidence="2">Cytoplasm</location>
    </subcellularLocation>
    <subcellularLocation>
        <location evidence="1">Lysosome</location>
    </subcellularLocation>
</comment>
<evidence type="ECO:0000313" key="8">
    <source>
        <dbReference type="Proteomes" id="UP001347796"/>
    </source>
</evidence>
<keyword evidence="8" id="KW-1185">Reference proteome</keyword>
<reference evidence="7 8" key="1">
    <citation type="submission" date="2024-01" db="EMBL/GenBank/DDBJ databases">
        <title>The genome of the rayed Mediterranean limpet Patella caerulea (Linnaeus, 1758).</title>
        <authorList>
            <person name="Anh-Thu Weber A."/>
            <person name="Halstead-Nussloch G."/>
        </authorList>
    </citation>
    <scope>NUCLEOTIDE SEQUENCE [LARGE SCALE GENOMIC DNA]</scope>
    <source>
        <strain evidence="7">AATW-2023a</strain>
        <tissue evidence="7">Whole specimen</tissue>
    </source>
</reference>
<evidence type="ECO:0000313" key="7">
    <source>
        <dbReference type="EMBL" id="KAK6176509.1"/>
    </source>
</evidence>
<dbReference type="PANTHER" id="PTHR13342">
    <property type="entry name" value="RAGULATOR COMPLEX PROTEIN LAMTOR5"/>
    <property type="match status" value="1"/>
</dbReference>
<dbReference type="Pfam" id="PF16672">
    <property type="entry name" value="LAMTOR5"/>
    <property type="match status" value="1"/>
</dbReference>
<dbReference type="SUPFAM" id="SSF103196">
    <property type="entry name" value="Roadblock/LC7 domain"/>
    <property type="match status" value="1"/>
</dbReference>
<dbReference type="Gene3D" id="3.30.450.30">
    <property type="entry name" value="Dynein light chain 2a, cytoplasmic"/>
    <property type="match status" value="1"/>
</dbReference>
<dbReference type="GO" id="GO:0043066">
    <property type="term" value="P:negative regulation of apoptotic process"/>
    <property type="evidence" value="ECO:0007669"/>
    <property type="project" value="InterPro"/>
</dbReference>
<name>A0AAN8JKS3_PATCE</name>
<accession>A0AAN8JKS3</accession>
<comment type="caution">
    <text evidence="7">The sequence shown here is derived from an EMBL/GenBank/DDBJ whole genome shotgun (WGS) entry which is preliminary data.</text>
</comment>
<sequence length="92" mass="9741">MEKSLEKHLEETFKIPGVSSVICTDEQGLCLGLKGSCHANVAGPIATLAKQADQLRRTTNAPNPPSICIESEAGSVLIGKKDDITMAIFKSS</sequence>
<keyword evidence="4" id="KW-0963">Cytoplasm</keyword>
<dbReference type="GO" id="GO:0071986">
    <property type="term" value="C:Ragulator complex"/>
    <property type="evidence" value="ECO:0007669"/>
    <property type="project" value="InterPro"/>
</dbReference>
<keyword evidence="5" id="KW-0458">Lysosome</keyword>
<dbReference type="FunFam" id="3.30.450.30:FF:000005">
    <property type="entry name" value="Ragulator complex protein LAMTOR5 homolog"/>
    <property type="match status" value="1"/>
</dbReference>
<dbReference type="EMBL" id="JAZGQO010000010">
    <property type="protein sequence ID" value="KAK6176509.1"/>
    <property type="molecule type" value="Genomic_DNA"/>
</dbReference>
<protein>
    <recommendedName>
        <fullName evidence="6">Late endosomal/lysosomal adaptor and MAPK and MTOR activator 5</fullName>
    </recommendedName>
</protein>
<evidence type="ECO:0000256" key="1">
    <source>
        <dbReference type="ARBA" id="ARBA00004371"/>
    </source>
</evidence>
<comment type="similarity">
    <text evidence="3">Belongs to the LAMTOR5 family.</text>
</comment>
<dbReference type="PRINTS" id="PR02092">
    <property type="entry name" value="HEPBVIRUSXIP"/>
</dbReference>
<dbReference type="GO" id="GO:0005764">
    <property type="term" value="C:lysosome"/>
    <property type="evidence" value="ECO:0007669"/>
    <property type="project" value="UniProtKB-SubCell"/>
</dbReference>
<dbReference type="PANTHER" id="PTHR13342:SF2">
    <property type="entry name" value="RAGULATOR COMPLEX PROTEIN LAMTOR5"/>
    <property type="match status" value="1"/>
</dbReference>
<dbReference type="InterPro" id="IPR024135">
    <property type="entry name" value="LAMTOR5"/>
</dbReference>
<evidence type="ECO:0000256" key="3">
    <source>
        <dbReference type="ARBA" id="ARBA00007795"/>
    </source>
</evidence>
<gene>
    <name evidence="7" type="ORF">SNE40_014778</name>
</gene>
<evidence type="ECO:0000256" key="4">
    <source>
        <dbReference type="ARBA" id="ARBA00022490"/>
    </source>
</evidence>
<proteinExistence type="inferred from homology"/>
<organism evidence="7 8">
    <name type="scientific">Patella caerulea</name>
    <name type="common">Rayed Mediterranean limpet</name>
    <dbReference type="NCBI Taxonomy" id="87958"/>
    <lineage>
        <taxon>Eukaryota</taxon>
        <taxon>Metazoa</taxon>
        <taxon>Spiralia</taxon>
        <taxon>Lophotrochozoa</taxon>
        <taxon>Mollusca</taxon>
        <taxon>Gastropoda</taxon>
        <taxon>Patellogastropoda</taxon>
        <taxon>Patelloidea</taxon>
        <taxon>Patellidae</taxon>
        <taxon>Patella</taxon>
    </lineage>
</organism>
<dbReference type="GO" id="GO:0071230">
    <property type="term" value="P:cellular response to amino acid stimulus"/>
    <property type="evidence" value="ECO:0007669"/>
    <property type="project" value="TreeGrafter"/>
</dbReference>
<dbReference type="Proteomes" id="UP001347796">
    <property type="component" value="Unassembled WGS sequence"/>
</dbReference>
<dbReference type="AlphaFoldDB" id="A0AAN8JKS3"/>
<dbReference type="GO" id="GO:1904263">
    <property type="term" value="P:positive regulation of TORC1 signaling"/>
    <property type="evidence" value="ECO:0007669"/>
    <property type="project" value="TreeGrafter"/>
</dbReference>